<dbReference type="EMBL" id="AP025628">
    <property type="protein sequence ID" value="BDG61932.1"/>
    <property type="molecule type" value="Genomic_DNA"/>
</dbReference>
<protein>
    <submittedName>
        <fullName evidence="1">Uncharacterized protein</fullName>
    </submittedName>
</protein>
<accession>A0AA35CPT1</accession>
<dbReference type="Proteomes" id="UP001163687">
    <property type="component" value="Chromosome"/>
</dbReference>
<sequence>MAMRTRRDRSAQNVPVVGWQEGADIQDVLLFGAVQVTDVATTDGFGVFTTTKKPLLDVSHDWTTDQDGTPRERKIDGADITARRTSDNAVLYVGEVDPVAGTVTLYTDEAMTTRAANTTAQVTYWTPVPVRFDQNGQLQAVVAGPLSGAGNVKVAVAESLPAGSNKIGSVDIATALPAGNNIVGKVIIRNTADGGGEDNSVRIRDSAAGNPLTVIAYNADSKAIPTNGFPLAVSELPWLYNGDGTASRVRNARYFRAATATAQGVTTVWTPAAGKIVAVRGFFLAADSAVTVQFTVGGTPVDPKIPLAAGIPVSVVFPNVWMPGAAGQAIGVSLSAAATVGVLLFGTEE</sequence>
<keyword evidence="2" id="KW-1185">Reference proteome</keyword>
<gene>
    <name evidence="1" type="ORF">caldi_30220</name>
</gene>
<evidence type="ECO:0000313" key="1">
    <source>
        <dbReference type="EMBL" id="BDG61932.1"/>
    </source>
</evidence>
<dbReference type="RefSeq" id="WP_264842561.1">
    <property type="nucleotide sequence ID" value="NZ_AP025628.1"/>
</dbReference>
<dbReference type="KEGG" id="cmic:caldi_30220"/>
<proteinExistence type="predicted"/>
<organism evidence="1 2">
    <name type="scientific">Caldinitratiruptor microaerophilus</name>
    <dbReference type="NCBI Taxonomy" id="671077"/>
    <lineage>
        <taxon>Bacteria</taxon>
        <taxon>Bacillati</taxon>
        <taxon>Bacillota</taxon>
        <taxon>Clostridia</taxon>
        <taxon>Eubacteriales</taxon>
        <taxon>Symbiobacteriaceae</taxon>
        <taxon>Caldinitratiruptor</taxon>
    </lineage>
</organism>
<reference evidence="1" key="1">
    <citation type="submission" date="2022-03" db="EMBL/GenBank/DDBJ databases">
        <title>Complete genome sequence of Caldinitratiruptor microaerophilus.</title>
        <authorList>
            <person name="Mukaiyama R."/>
            <person name="Nishiyama T."/>
            <person name="Ueda K."/>
        </authorList>
    </citation>
    <scope>NUCLEOTIDE SEQUENCE</scope>
    <source>
        <strain evidence="1">JCM 16183</strain>
    </source>
</reference>
<name>A0AA35CPT1_9FIRM</name>
<dbReference type="AlphaFoldDB" id="A0AA35CPT1"/>
<evidence type="ECO:0000313" key="2">
    <source>
        <dbReference type="Proteomes" id="UP001163687"/>
    </source>
</evidence>